<gene>
    <name evidence="2" type="ORF">TUEID40_03755</name>
</gene>
<keyword evidence="1" id="KW-0812">Transmembrane</keyword>
<reference evidence="2" key="1">
    <citation type="submission" date="2019-09" db="EMBL/GenBank/DDBJ databases">
        <authorList>
            <person name="Gross C."/>
            <person name="Bohn E."/>
        </authorList>
    </citation>
    <scope>NUCLEOTIDE SEQUENCE</scope>
    <source>
        <strain evidence="2">ID40</strain>
    </source>
</reference>
<proteinExistence type="predicted"/>
<evidence type="ECO:0000313" key="2">
    <source>
        <dbReference type="EMBL" id="VVH82568.1"/>
    </source>
</evidence>
<protein>
    <submittedName>
        <fullName evidence="2">Uncharacterized protein</fullName>
    </submittedName>
</protein>
<name>A0A5E5R4C7_PSEAI</name>
<dbReference type="AlphaFoldDB" id="A0A5E5R4C7"/>
<sequence>MLFGAVIGFMVAFSSGSLWLGVLLAVLAGMLLAALFAGSPCT</sequence>
<keyword evidence="1" id="KW-1133">Transmembrane helix</keyword>
<evidence type="ECO:0000256" key="1">
    <source>
        <dbReference type="SAM" id="Phobius"/>
    </source>
</evidence>
<organism evidence="2">
    <name type="scientific">Pseudomonas aeruginosa</name>
    <dbReference type="NCBI Taxonomy" id="287"/>
    <lineage>
        <taxon>Bacteria</taxon>
        <taxon>Pseudomonadati</taxon>
        <taxon>Pseudomonadota</taxon>
        <taxon>Gammaproteobacteria</taxon>
        <taxon>Pseudomonadales</taxon>
        <taxon>Pseudomonadaceae</taxon>
        <taxon>Pseudomonas</taxon>
    </lineage>
</organism>
<feature type="transmembrane region" description="Helical" evidence="1">
    <location>
        <begin position="6"/>
        <end position="37"/>
    </location>
</feature>
<accession>A0A5E5R4C7</accession>
<dbReference type="EMBL" id="LR700248">
    <property type="protein sequence ID" value="VVH82568.1"/>
    <property type="molecule type" value="Genomic_DNA"/>
</dbReference>
<keyword evidence="1" id="KW-0472">Membrane</keyword>